<sequence length="385" mass="40472">MIDLAEAPPPAAPRGLRAGAPARPVRVLCVTPSGPDGKGGIDRLYLYLREGGRLAEQDGVAVHYLASRGEAQGAGWIAAFPGRALAFAAALARFRPDLVHINFATGGSLVRKRVLAALARRAGCPVVLHFHGQFPVDGIARRDLSGRLFLSLCRAADRVIALGEVSRERFVAQAGVAPERLRVVPNGIPDFAAPLRLPKIAAAPGRPVRILFAGEVGTRKGVPVLIEALARLGRQGAWTCTVAGNGAVEACAAQARAAGLAERVHFTGWIPSGEVHRLMIEADIVVLPSEAENMPLSLIEGACAGAALVATPVAETRAVVRDGLNGVIVERDANSVARALAGLIDDPARLGRMQAASRHLYAQHFTLEALAERLRAVYAEVARPG</sequence>
<protein>
    <submittedName>
        <fullName evidence="5">D-inositol-3-phosphate glycosyltransferase</fullName>
    </submittedName>
</protein>
<dbReference type="Gene3D" id="3.40.50.2000">
    <property type="entry name" value="Glycogen Phosphorylase B"/>
    <property type="match status" value="2"/>
</dbReference>
<organism evidence="5 6">
    <name type="scientific">Methylobacterium isbiliense</name>
    <dbReference type="NCBI Taxonomy" id="315478"/>
    <lineage>
        <taxon>Bacteria</taxon>
        <taxon>Pseudomonadati</taxon>
        <taxon>Pseudomonadota</taxon>
        <taxon>Alphaproteobacteria</taxon>
        <taxon>Hyphomicrobiales</taxon>
        <taxon>Methylobacteriaceae</taxon>
        <taxon>Methylobacterium</taxon>
    </lineage>
</organism>
<evidence type="ECO:0000256" key="1">
    <source>
        <dbReference type="ARBA" id="ARBA00009481"/>
    </source>
</evidence>
<dbReference type="CDD" id="cd03801">
    <property type="entry name" value="GT4_PimA-like"/>
    <property type="match status" value="1"/>
</dbReference>
<dbReference type="RefSeq" id="WP_238233217.1">
    <property type="nucleotide sequence ID" value="NZ_BPQQ01000002.1"/>
</dbReference>
<accession>A0ABQ4S724</accession>
<name>A0ABQ4S724_9HYPH</name>
<keyword evidence="2" id="KW-0328">Glycosyltransferase</keyword>
<comment type="similarity">
    <text evidence="1">Belongs to the glycosyltransferase group 1 family. Glycosyltransferase 4 subfamily.</text>
</comment>
<dbReference type="SUPFAM" id="SSF53756">
    <property type="entry name" value="UDP-Glycosyltransferase/glycogen phosphorylase"/>
    <property type="match status" value="1"/>
</dbReference>
<feature type="domain" description="Glycosyltransferase subfamily 4-like N-terminal" evidence="4">
    <location>
        <begin position="77"/>
        <end position="188"/>
    </location>
</feature>
<dbReference type="Proteomes" id="UP001055153">
    <property type="component" value="Unassembled WGS sequence"/>
</dbReference>
<dbReference type="PANTHER" id="PTHR12526">
    <property type="entry name" value="GLYCOSYLTRANSFERASE"/>
    <property type="match status" value="1"/>
</dbReference>
<dbReference type="PANTHER" id="PTHR12526:SF640">
    <property type="entry name" value="COLANIC ACID BIOSYNTHESIS GLYCOSYLTRANSFERASE WCAL-RELATED"/>
    <property type="match status" value="1"/>
</dbReference>
<evidence type="ECO:0000256" key="3">
    <source>
        <dbReference type="ARBA" id="ARBA00022679"/>
    </source>
</evidence>
<dbReference type="Pfam" id="PF13692">
    <property type="entry name" value="Glyco_trans_1_4"/>
    <property type="match status" value="1"/>
</dbReference>
<evidence type="ECO:0000259" key="4">
    <source>
        <dbReference type="Pfam" id="PF13439"/>
    </source>
</evidence>
<reference evidence="5" key="2">
    <citation type="submission" date="2021-08" db="EMBL/GenBank/DDBJ databases">
        <authorList>
            <person name="Tani A."/>
            <person name="Ola A."/>
            <person name="Ogura Y."/>
            <person name="Katsura K."/>
            <person name="Hayashi T."/>
        </authorList>
    </citation>
    <scope>NUCLEOTIDE SEQUENCE</scope>
    <source>
        <strain evidence="5">DSM 17168</strain>
    </source>
</reference>
<evidence type="ECO:0000313" key="5">
    <source>
        <dbReference type="EMBL" id="GJD98260.1"/>
    </source>
</evidence>
<reference evidence="5" key="1">
    <citation type="journal article" date="2021" name="Front. Microbiol.">
        <title>Comprehensive Comparative Genomics and Phenotyping of Methylobacterium Species.</title>
        <authorList>
            <person name="Alessa O."/>
            <person name="Ogura Y."/>
            <person name="Fujitani Y."/>
            <person name="Takami H."/>
            <person name="Hayashi T."/>
            <person name="Sahin N."/>
            <person name="Tani A."/>
        </authorList>
    </citation>
    <scope>NUCLEOTIDE SEQUENCE</scope>
    <source>
        <strain evidence="5">DSM 17168</strain>
    </source>
</reference>
<dbReference type="EMBL" id="BPQQ01000002">
    <property type="protein sequence ID" value="GJD98260.1"/>
    <property type="molecule type" value="Genomic_DNA"/>
</dbReference>
<comment type="caution">
    <text evidence="5">The sequence shown here is derived from an EMBL/GenBank/DDBJ whole genome shotgun (WGS) entry which is preliminary data.</text>
</comment>
<gene>
    <name evidence="5" type="primary">mshA_2</name>
    <name evidence="5" type="ORF">GMJLKIPL_0167</name>
</gene>
<evidence type="ECO:0000256" key="2">
    <source>
        <dbReference type="ARBA" id="ARBA00022676"/>
    </source>
</evidence>
<evidence type="ECO:0000313" key="6">
    <source>
        <dbReference type="Proteomes" id="UP001055153"/>
    </source>
</evidence>
<keyword evidence="6" id="KW-1185">Reference proteome</keyword>
<dbReference type="InterPro" id="IPR028098">
    <property type="entry name" value="Glyco_trans_4-like_N"/>
</dbReference>
<dbReference type="Pfam" id="PF13439">
    <property type="entry name" value="Glyco_transf_4"/>
    <property type="match status" value="1"/>
</dbReference>
<proteinExistence type="inferred from homology"/>
<keyword evidence="3" id="KW-0808">Transferase</keyword>